<dbReference type="InterPro" id="IPR029058">
    <property type="entry name" value="AB_hydrolase_fold"/>
</dbReference>
<keyword evidence="6" id="KW-1185">Reference proteome</keyword>
<reference evidence="5 6" key="1">
    <citation type="submission" date="2023-09" db="EMBL/GenBank/DDBJ databases">
        <title>Pangenome analysis of Batrachochytrium dendrobatidis and related Chytrids.</title>
        <authorList>
            <person name="Yacoub M.N."/>
            <person name="Stajich J.E."/>
            <person name="James T.Y."/>
        </authorList>
    </citation>
    <scope>NUCLEOTIDE SEQUENCE [LARGE SCALE GENOMIC DNA]</scope>
    <source>
        <strain evidence="5 6">JEL0888</strain>
    </source>
</reference>
<organism evidence="5 6">
    <name type="scientific">Polyrhizophydium stewartii</name>
    <dbReference type="NCBI Taxonomy" id="2732419"/>
    <lineage>
        <taxon>Eukaryota</taxon>
        <taxon>Fungi</taxon>
        <taxon>Fungi incertae sedis</taxon>
        <taxon>Chytridiomycota</taxon>
        <taxon>Chytridiomycota incertae sedis</taxon>
        <taxon>Chytridiomycetes</taxon>
        <taxon>Rhizophydiales</taxon>
        <taxon>Rhizophydiales incertae sedis</taxon>
        <taxon>Polyrhizophydium</taxon>
    </lineage>
</organism>
<evidence type="ECO:0000256" key="2">
    <source>
        <dbReference type="ARBA" id="ARBA00008300"/>
    </source>
</evidence>
<evidence type="ECO:0000256" key="4">
    <source>
        <dbReference type="ARBA" id="ARBA00022801"/>
    </source>
</evidence>
<dbReference type="SUPFAM" id="SSF53474">
    <property type="entry name" value="alpha/beta-Hydrolases"/>
    <property type="match status" value="1"/>
</dbReference>
<comment type="caution">
    <text evidence="5">The sequence shown here is derived from an EMBL/GenBank/DDBJ whole genome shotgun (WGS) entry which is preliminary data.</text>
</comment>
<evidence type="ECO:0000313" key="5">
    <source>
        <dbReference type="EMBL" id="KAL2917091.1"/>
    </source>
</evidence>
<dbReference type="PANTHER" id="PTHR13390">
    <property type="entry name" value="LIPASE"/>
    <property type="match status" value="1"/>
</dbReference>
<protein>
    <recommendedName>
        <fullName evidence="7">Lipid droplet-associated serine hydrolase</fullName>
    </recommendedName>
</protein>
<comment type="subcellular location">
    <subcellularLocation>
        <location evidence="1">Lipid droplet</location>
    </subcellularLocation>
</comment>
<gene>
    <name evidence="5" type="ORF">HK105_203155</name>
</gene>
<evidence type="ECO:0000313" key="6">
    <source>
        <dbReference type="Proteomes" id="UP001527925"/>
    </source>
</evidence>
<keyword evidence="3" id="KW-0551">Lipid droplet</keyword>
<dbReference type="Gene3D" id="3.40.50.1820">
    <property type="entry name" value="alpha/beta hydrolase"/>
    <property type="match status" value="1"/>
</dbReference>
<evidence type="ECO:0008006" key="7">
    <source>
        <dbReference type="Google" id="ProtNLM"/>
    </source>
</evidence>
<sequence>MDGLDERPALADHLPPDDGPTGYEVWSVGGHLTEVLHIPATQPGPVRNVLVFIPGNPGIIGYYHDYLETLHRLSGGNIEVFGCTYPGQSQYLANHEQRVLSLDEQVQHKIAFYDAVSRRVDAHERAGRAAGLGEVAARPRVFLAGHSLGTYVILQLLKHRPTARIDKILALFPTLHSLAKTPMGRQMSWVVMPGVRHTVYAAIAGLRSLVPVEYLRAIVAAVTGHKGRALGVTSRLVHPHSAASSLYLGACEMAQIREMQHDVIERHADKFMFYYGSVDDWCPTSHYDEMRDTYPESKTHLCEHRVPHAFVIEHSELIAEQTAKWLQPFLLQ</sequence>
<evidence type="ECO:0000256" key="1">
    <source>
        <dbReference type="ARBA" id="ARBA00004502"/>
    </source>
</evidence>
<dbReference type="Proteomes" id="UP001527925">
    <property type="component" value="Unassembled WGS sequence"/>
</dbReference>
<proteinExistence type="inferred from homology"/>
<dbReference type="Pfam" id="PF10230">
    <property type="entry name" value="LIDHydrolase"/>
    <property type="match status" value="1"/>
</dbReference>
<keyword evidence="4" id="KW-0378">Hydrolase</keyword>
<evidence type="ECO:0000256" key="3">
    <source>
        <dbReference type="ARBA" id="ARBA00022677"/>
    </source>
</evidence>
<dbReference type="InterPro" id="IPR019363">
    <property type="entry name" value="LDAH"/>
</dbReference>
<dbReference type="EMBL" id="JADGIZ020000012">
    <property type="protein sequence ID" value="KAL2917091.1"/>
    <property type="molecule type" value="Genomic_DNA"/>
</dbReference>
<comment type="similarity">
    <text evidence="2">Belongs to the AB hydrolase superfamily. LDAH family.</text>
</comment>
<accession>A0ABR4NC73</accession>
<name>A0ABR4NC73_9FUNG</name>
<dbReference type="PANTHER" id="PTHR13390:SF0">
    <property type="entry name" value="LIPID DROPLET-ASSOCIATED HYDROLASE"/>
    <property type="match status" value="1"/>
</dbReference>